<organism evidence="1 2">
    <name type="scientific">Vararia minispora EC-137</name>
    <dbReference type="NCBI Taxonomy" id="1314806"/>
    <lineage>
        <taxon>Eukaryota</taxon>
        <taxon>Fungi</taxon>
        <taxon>Dikarya</taxon>
        <taxon>Basidiomycota</taxon>
        <taxon>Agaricomycotina</taxon>
        <taxon>Agaricomycetes</taxon>
        <taxon>Russulales</taxon>
        <taxon>Lachnocladiaceae</taxon>
        <taxon>Vararia</taxon>
    </lineage>
</organism>
<protein>
    <submittedName>
        <fullName evidence="1">Uncharacterized protein</fullName>
    </submittedName>
</protein>
<dbReference type="Proteomes" id="UP000814128">
    <property type="component" value="Unassembled WGS sequence"/>
</dbReference>
<reference evidence="1" key="2">
    <citation type="journal article" date="2022" name="New Phytol.">
        <title>Evolutionary transition to the ectomycorrhizal habit in the genomes of a hyperdiverse lineage of mushroom-forming fungi.</title>
        <authorList>
            <person name="Looney B."/>
            <person name="Miyauchi S."/>
            <person name="Morin E."/>
            <person name="Drula E."/>
            <person name="Courty P.E."/>
            <person name="Kohler A."/>
            <person name="Kuo A."/>
            <person name="LaButti K."/>
            <person name="Pangilinan J."/>
            <person name="Lipzen A."/>
            <person name="Riley R."/>
            <person name="Andreopoulos W."/>
            <person name="He G."/>
            <person name="Johnson J."/>
            <person name="Nolan M."/>
            <person name="Tritt A."/>
            <person name="Barry K.W."/>
            <person name="Grigoriev I.V."/>
            <person name="Nagy L.G."/>
            <person name="Hibbett D."/>
            <person name="Henrissat B."/>
            <person name="Matheny P.B."/>
            <person name="Labbe J."/>
            <person name="Martin F.M."/>
        </authorList>
    </citation>
    <scope>NUCLEOTIDE SEQUENCE</scope>
    <source>
        <strain evidence="1">EC-137</strain>
    </source>
</reference>
<gene>
    <name evidence="1" type="ORF">K488DRAFT_67399</name>
</gene>
<evidence type="ECO:0000313" key="1">
    <source>
        <dbReference type="EMBL" id="KAI0036781.1"/>
    </source>
</evidence>
<sequence>MPYVRILLGVTLKHLYLAATNTALFLTTLVVDSPRPFGALVTFRDSYTDIVAVSNGGTQWAKPTQPFTTSHDQIGTNEIGPSTLLMGTDVINNATTVGVTVCAASWVTALYNCGSYRCVQGVLRRMLFEKGVDGTAVSDHTVTTGNDTDNFAWFDGLHLPEQSDKPWSVRLLMSLKMQAAGM</sequence>
<keyword evidence="2" id="KW-1185">Reference proteome</keyword>
<dbReference type="EMBL" id="MU273468">
    <property type="protein sequence ID" value="KAI0036781.1"/>
    <property type="molecule type" value="Genomic_DNA"/>
</dbReference>
<reference evidence="1" key="1">
    <citation type="submission" date="2021-02" db="EMBL/GenBank/DDBJ databases">
        <authorList>
            <consortium name="DOE Joint Genome Institute"/>
            <person name="Ahrendt S."/>
            <person name="Looney B.P."/>
            <person name="Miyauchi S."/>
            <person name="Morin E."/>
            <person name="Drula E."/>
            <person name="Courty P.E."/>
            <person name="Chicoki N."/>
            <person name="Fauchery L."/>
            <person name="Kohler A."/>
            <person name="Kuo A."/>
            <person name="Labutti K."/>
            <person name="Pangilinan J."/>
            <person name="Lipzen A."/>
            <person name="Riley R."/>
            <person name="Andreopoulos W."/>
            <person name="He G."/>
            <person name="Johnson J."/>
            <person name="Barry K.W."/>
            <person name="Grigoriev I.V."/>
            <person name="Nagy L."/>
            <person name="Hibbett D."/>
            <person name="Henrissat B."/>
            <person name="Matheny P.B."/>
            <person name="Labbe J."/>
            <person name="Martin F."/>
        </authorList>
    </citation>
    <scope>NUCLEOTIDE SEQUENCE</scope>
    <source>
        <strain evidence="1">EC-137</strain>
    </source>
</reference>
<name>A0ACB8QZS6_9AGAM</name>
<comment type="caution">
    <text evidence="1">The sequence shown here is derived from an EMBL/GenBank/DDBJ whole genome shotgun (WGS) entry which is preliminary data.</text>
</comment>
<proteinExistence type="predicted"/>
<accession>A0ACB8QZS6</accession>
<evidence type="ECO:0000313" key="2">
    <source>
        <dbReference type="Proteomes" id="UP000814128"/>
    </source>
</evidence>